<evidence type="ECO:0000256" key="2">
    <source>
        <dbReference type="ARBA" id="ARBA00023043"/>
    </source>
</evidence>
<dbReference type="InterPro" id="IPR002110">
    <property type="entry name" value="Ankyrin_rpt"/>
</dbReference>
<evidence type="ECO:0000256" key="4">
    <source>
        <dbReference type="SAM" id="MobiDB-lite"/>
    </source>
</evidence>
<feature type="repeat" description="ANK" evidence="3">
    <location>
        <begin position="89"/>
        <end position="121"/>
    </location>
</feature>
<dbReference type="PRINTS" id="PR01415">
    <property type="entry name" value="ANKYRIN"/>
</dbReference>
<organism evidence="5 6">
    <name type="scientific">Ostreobium quekettii</name>
    <dbReference type="NCBI Taxonomy" id="121088"/>
    <lineage>
        <taxon>Eukaryota</taxon>
        <taxon>Viridiplantae</taxon>
        <taxon>Chlorophyta</taxon>
        <taxon>core chlorophytes</taxon>
        <taxon>Ulvophyceae</taxon>
        <taxon>TCBD clade</taxon>
        <taxon>Bryopsidales</taxon>
        <taxon>Ostreobineae</taxon>
        <taxon>Ostreobiaceae</taxon>
        <taxon>Ostreobium</taxon>
    </lineage>
</organism>
<keyword evidence="1" id="KW-0677">Repeat</keyword>
<keyword evidence="6" id="KW-1185">Reference proteome</keyword>
<dbReference type="Gene3D" id="1.25.40.20">
    <property type="entry name" value="Ankyrin repeat-containing domain"/>
    <property type="match status" value="2"/>
</dbReference>
<sequence length="467" mass="50457">MSSAVLPWQSNPVSGTGSIHEAADLGDIRKLEEFIQRGLDNGYPDRVSLQVRDELLGAMPLHFAAERGHLNVVEFLVQHQVDIDAGDNNRVTALHLASITNSVRVVDFLIQNGAKVALPDCTGDTPLHWAATRGHPQTAEILVQHKAPVDPSNHQGWTPLHRAAFNGRTSTCEFLLKRGASLQAVNVDGNTALHVACASNRMTTAEYLLTWDTPLDIRNAEGRTPADMVSEKFAEAMAEIVATHQREKKRPRAYLAKQAIKRMQTRTSVAPSRPDSGVGRASPGARAGVRMPSSPEARRPSLPHRALRERDALGFPLVAEETPSLPPPTPEFGELELVSYIEASRRTPLSPRSGSSGSGPAQGLVGTDRQEDVDLLSSSSVVKTTTGAGGVGGRLGGELKAVDDDLMSPWDSDDDDKERGDGRDDVGHAKSGVVRGDDLLGGVKRRSSFNVKFLEKYNLQKHTLFAP</sequence>
<keyword evidence="2 3" id="KW-0040">ANK repeat</keyword>
<feature type="repeat" description="ANK" evidence="3">
    <location>
        <begin position="188"/>
        <end position="220"/>
    </location>
</feature>
<dbReference type="SMART" id="SM00248">
    <property type="entry name" value="ANK"/>
    <property type="match status" value="6"/>
</dbReference>
<dbReference type="EMBL" id="CAJHUC010000840">
    <property type="protein sequence ID" value="CAD7698504.1"/>
    <property type="molecule type" value="Genomic_DNA"/>
</dbReference>
<dbReference type="Pfam" id="PF12796">
    <property type="entry name" value="Ank_2"/>
    <property type="match status" value="2"/>
</dbReference>
<dbReference type="Pfam" id="PF00023">
    <property type="entry name" value="Ank"/>
    <property type="match status" value="1"/>
</dbReference>
<feature type="region of interest" description="Disordered" evidence="4">
    <location>
        <begin position="346"/>
        <end position="366"/>
    </location>
</feature>
<protein>
    <submittedName>
        <fullName evidence="5">Uncharacterized protein</fullName>
    </submittedName>
</protein>
<dbReference type="PANTHER" id="PTHR24171">
    <property type="entry name" value="ANKYRIN REPEAT DOMAIN-CONTAINING PROTEIN 39-RELATED"/>
    <property type="match status" value="1"/>
</dbReference>
<feature type="compositionally biased region" description="Basic and acidic residues" evidence="4">
    <location>
        <begin position="417"/>
        <end position="428"/>
    </location>
</feature>
<proteinExistence type="predicted"/>
<accession>A0A8S1IUJ0</accession>
<comment type="caution">
    <text evidence="5">The sequence shown here is derived from an EMBL/GenBank/DDBJ whole genome shotgun (WGS) entry which is preliminary data.</text>
</comment>
<feature type="repeat" description="ANK" evidence="3">
    <location>
        <begin position="122"/>
        <end position="154"/>
    </location>
</feature>
<feature type="region of interest" description="Disordered" evidence="4">
    <location>
        <begin position="383"/>
        <end position="437"/>
    </location>
</feature>
<feature type="repeat" description="ANK" evidence="3">
    <location>
        <begin position="155"/>
        <end position="187"/>
    </location>
</feature>
<dbReference type="AlphaFoldDB" id="A0A8S1IUJ0"/>
<dbReference type="PROSITE" id="PS50297">
    <property type="entry name" value="ANK_REP_REGION"/>
    <property type="match status" value="5"/>
</dbReference>
<feature type="compositionally biased region" description="Gly residues" evidence="4">
    <location>
        <begin position="387"/>
        <end position="396"/>
    </location>
</feature>
<feature type="repeat" description="ANK" evidence="3">
    <location>
        <begin position="56"/>
        <end position="88"/>
    </location>
</feature>
<dbReference type="SUPFAM" id="SSF48403">
    <property type="entry name" value="Ankyrin repeat"/>
    <property type="match status" value="1"/>
</dbReference>
<evidence type="ECO:0000313" key="6">
    <source>
        <dbReference type="Proteomes" id="UP000708148"/>
    </source>
</evidence>
<feature type="compositionally biased region" description="Low complexity" evidence="4">
    <location>
        <begin position="346"/>
        <end position="359"/>
    </location>
</feature>
<dbReference type="PROSITE" id="PS50088">
    <property type="entry name" value="ANK_REPEAT"/>
    <property type="match status" value="5"/>
</dbReference>
<reference evidence="5" key="1">
    <citation type="submission" date="2020-12" db="EMBL/GenBank/DDBJ databases">
        <authorList>
            <person name="Iha C."/>
        </authorList>
    </citation>
    <scope>NUCLEOTIDE SEQUENCE</scope>
</reference>
<name>A0A8S1IUJ0_9CHLO</name>
<evidence type="ECO:0000256" key="1">
    <source>
        <dbReference type="ARBA" id="ARBA00022737"/>
    </source>
</evidence>
<gene>
    <name evidence="5" type="ORF">OSTQU699_LOCUS3864</name>
</gene>
<dbReference type="InterPro" id="IPR036770">
    <property type="entry name" value="Ankyrin_rpt-contain_sf"/>
</dbReference>
<evidence type="ECO:0000313" key="5">
    <source>
        <dbReference type="EMBL" id="CAD7698504.1"/>
    </source>
</evidence>
<evidence type="ECO:0000256" key="3">
    <source>
        <dbReference type="PROSITE-ProRule" id="PRU00023"/>
    </source>
</evidence>
<dbReference type="OrthoDB" id="20872at2759"/>
<feature type="region of interest" description="Disordered" evidence="4">
    <location>
        <begin position="262"/>
        <end position="306"/>
    </location>
</feature>
<dbReference type="Proteomes" id="UP000708148">
    <property type="component" value="Unassembled WGS sequence"/>
</dbReference>